<dbReference type="Pfam" id="PF06094">
    <property type="entry name" value="GGACT"/>
    <property type="match status" value="1"/>
</dbReference>
<dbReference type="Gene3D" id="6.10.250.210">
    <property type="match status" value="1"/>
</dbReference>
<evidence type="ECO:0000256" key="4">
    <source>
        <dbReference type="ARBA" id="ARBA00030602"/>
    </source>
</evidence>
<dbReference type="InterPro" id="IPR036568">
    <property type="entry name" value="GGCT-like_sf"/>
</dbReference>
<comment type="similarity">
    <text evidence="2">Belongs to the gamma-glutamylcyclotransferase family.</text>
</comment>
<dbReference type="AlphaFoldDB" id="A0ABD1ZKN2"/>
<dbReference type="InterPro" id="IPR009288">
    <property type="entry name" value="AIG2-like_dom"/>
</dbReference>
<keyword evidence="7" id="KW-1185">Reference proteome</keyword>
<dbReference type="Gene3D" id="3.10.490.10">
    <property type="entry name" value="Gamma-glutamyl cyclotransferase-like"/>
    <property type="match status" value="1"/>
</dbReference>
<dbReference type="InterPro" id="IPR045038">
    <property type="entry name" value="AIG2-like"/>
</dbReference>
<proteinExistence type="inferred from homology"/>
<dbReference type="CDD" id="cd06661">
    <property type="entry name" value="GGCT_like"/>
    <property type="match status" value="1"/>
</dbReference>
<dbReference type="PANTHER" id="PTHR31544:SF2">
    <property type="entry name" value="AIG2-LIKE PROTEIN D"/>
    <property type="match status" value="1"/>
</dbReference>
<feature type="domain" description="Gamma-glutamylcyclotransferase AIG2-like" evidence="5">
    <location>
        <begin position="81"/>
        <end position="201"/>
    </location>
</feature>
<evidence type="ECO:0000313" key="6">
    <source>
        <dbReference type="EMBL" id="KAL2651998.1"/>
    </source>
</evidence>
<dbReference type="GO" id="GO:0016740">
    <property type="term" value="F:transferase activity"/>
    <property type="evidence" value="ECO:0007669"/>
    <property type="project" value="UniProtKB-KW"/>
</dbReference>
<reference evidence="6 7" key="1">
    <citation type="submission" date="2024-09" db="EMBL/GenBank/DDBJ databases">
        <title>Chromosome-scale assembly of Riccia fluitans.</title>
        <authorList>
            <person name="Paukszto L."/>
            <person name="Sawicki J."/>
            <person name="Karawczyk K."/>
            <person name="Piernik-Szablinska J."/>
            <person name="Szczecinska M."/>
            <person name="Mazdziarz M."/>
        </authorList>
    </citation>
    <scope>NUCLEOTIDE SEQUENCE [LARGE SCALE GENOMIC DNA]</scope>
    <source>
        <strain evidence="6">Rf_01</strain>
        <tissue evidence="6">Aerial parts of the thallus</tissue>
    </source>
</reference>
<evidence type="ECO:0000256" key="2">
    <source>
        <dbReference type="ARBA" id="ARBA00008861"/>
    </source>
</evidence>
<comment type="function">
    <text evidence="1">Putative gamma-glutamylcyclotransferase.</text>
</comment>
<sequence>MKTLISLGKLQSRGVFVMYGNCDSCSTLTQEGRPPTSFWFNIRLHASRSSLLVFSNSCWRRPGSTKLKRMAAGAAAAVRNVFVYGSLLAPEVMQAVIHRVPPSAPAIVSDFHRYGVRGQLYPAVTPKVGDKVTGRVVFGLTQQELALLDDYEDTDYTREVVQPTLLDKVPDQVDILLDVPLQAYLYVWTRTDDINLYGDWNYEDWRKNHLAEYLSRYFG</sequence>
<accession>A0ABD1ZKN2</accession>
<dbReference type="PANTHER" id="PTHR31544">
    <property type="entry name" value="AIG2-LIKE PROTEIN D"/>
    <property type="match status" value="1"/>
</dbReference>
<name>A0ABD1ZKN2_9MARC</name>
<protein>
    <recommendedName>
        <fullName evidence="4">Putative gamma-glutamylcyclotransferase</fullName>
    </recommendedName>
</protein>
<evidence type="ECO:0000256" key="3">
    <source>
        <dbReference type="ARBA" id="ARBA00022679"/>
    </source>
</evidence>
<evidence type="ECO:0000259" key="5">
    <source>
        <dbReference type="Pfam" id="PF06094"/>
    </source>
</evidence>
<comment type="caution">
    <text evidence="6">The sequence shown here is derived from an EMBL/GenBank/DDBJ whole genome shotgun (WGS) entry which is preliminary data.</text>
</comment>
<dbReference type="EMBL" id="JBHFFA010000001">
    <property type="protein sequence ID" value="KAL2651998.1"/>
    <property type="molecule type" value="Genomic_DNA"/>
</dbReference>
<gene>
    <name evidence="6" type="ORF">R1flu_020126</name>
</gene>
<evidence type="ECO:0000313" key="7">
    <source>
        <dbReference type="Proteomes" id="UP001605036"/>
    </source>
</evidence>
<dbReference type="InterPro" id="IPR013024">
    <property type="entry name" value="GGCT-like"/>
</dbReference>
<dbReference type="SUPFAM" id="SSF110857">
    <property type="entry name" value="Gamma-glutamyl cyclotransferase-like"/>
    <property type="match status" value="1"/>
</dbReference>
<organism evidence="6 7">
    <name type="scientific">Riccia fluitans</name>
    <dbReference type="NCBI Taxonomy" id="41844"/>
    <lineage>
        <taxon>Eukaryota</taxon>
        <taxon>Viridiplantae</taxon>
        <taxon>Streptophyta</taxon>
        <taxon>Embryophyta</taxon>
        <taxon>Marchantiophyta</taxon>
        <taxon>Marchantiopsida</taxon>
        <taxon>Marchantiidae</taxon>
        <taxon>Marchantiales</taxon>
        <taxon>Ricciaceae</taxon>
        <taxon>Riccia</taxon>
    </lineage>
</organism>
<keyword evidence="3" id="KW-0808">Transferase</keyword>
<evidence type="ECO:0000256" key="1">
    <source>
        <dbReference type="ARBA" id="ARBA00002782"/>
    </source>
</evidence>
<dbReference type="Proteomes" id="UP001605036">
    <property type="component" value="Unassembled WGS sequence"/>
</dbReference>